<proteinExistence type="predicted"/>
<keyword evidence="1" id="KW-1133">Transmembrane helix</keyword>
<dbReference type="EMBL" id="CAADFN010000029">
    <property type="protein sequence ID" value="VFK17166.1"/>
    <property type="molecule type" value="Genomic_DNA"/>
</dbReference>
<organism evidence="2">
    <name type="scientific">Candidatus Kentrum sp. LFY</name>
    <dbReference type="NCBI Taxonomy" id="2126342"/>
    <lineage>
        <taxon>Bacteria</taxon>
        <taxon>Pseudomonadati</taxon>
        <taxon>Pseudomonadota</taxon>
        <taxon>Gammaproteobacteria</taxon>
        <taxon>Candidatus Kentrum</taxon>
    </lineage>
</organism>
<reference evidence="2" key="1">
    <citation type="submission" date="2019-02" db="EMBL/GenBank/DDBJ databases">
        <authorList>
            <person name="Gruber-Vodicka R. H."/>
            <person name="Seah K. B. B."/>
        </authorList>
    </citation>
    <scope>NUCLEOTIDE SEQUENCE</scope>
    <source>
        <strain evidence="2">BECK_BY7</strain>
    </source>
</reference>
<feature type="transmembrane region" description="Helical" evidence="1">
    <location>
        <begin position="176"/>
        <end position="194"/>
    </location>
</feature>
<protein>
    <submittedName>
        <fullName evidence="2">PepSY-associated TM helix</fullName>
    </submittedName>
</protein>
<evidence type="ECO:0000313" key="2">
    <source>
        <dbReference type="EMBL" id="VFK17166.1"/>
    </source>
</evidence>
<feature type="transmembrane region" description="Helical" evidence="1">
    <location>
        <begin position="145"/>
        <end position="164"/>
    </location>
</feature>
<feature type="transmembrane region" description="Helical" evidence="1">
    <location>
        <begin position="43"/>
        <end position="63"/>
    </location>
</feature>
<evidence type="ECO:0000256" key="1">
    <source>
        <dbReference type="SAM" id="Phobius"/>
    </source>
</evidence>
<feature type="transmembrane region" description="Helical" evidence="1">
    <location>
        <begin position="206"/>
        <end position="224"/>
    </location>
</feature>
<feature type="transmembrane region" description="Helical" evidence="1">
    <location>
        <begin position="75"/>
        <end position="95"/>
    </location>
</feature>
<keyword evidence="1" id="KW-0472">Membrane</keyword>
<gene>
    <name evidence="2" type="ORF">BECKLFY1418C_GA0070996_10296</name>
</gene>
<dbReference type="AlphaFoldDB" id="A0A450WJF3"/>
<sequence>MQSPYHPLPHAHLWLISLLILNVIGLWKPYFSIISSEDILFSVHIHGISMFSWIVMLIIQSWLIKMQHNQWHRILGIFSFPLFLIIIVSGIFIAIQGLGRNYDDPLSGMPLGTFYANFAFLLLFAMFYISGIYNRKDIELHARYMLATAQVFVIASMVRIIIFYFASVNDLETLSYYFYVSMLIGTIVPLALIANDKMKGKVYPPFVYLAIAYIILIVVGYKVVPDFDWWRSFAAWSLELDIGSSGRGMLYNTVNPLK</sequence>
<accession>A0A450WJF3</accession>
<name>A0A450WJF3_9GAMM</name>
<feature type="transmembrane region" description="Helical" evidence="1">
    <location>
        <begin position="115"/>
        <end position="133"/>
    </location>
</feature>
<feature type="transmembrane region" description="Helical" evidence="1">
    <location>
        <begin position="12"/>
        <end position="31"/>
    </location>
</feature>
<keyword evidence="1" id="KW-0812">Transmembrane</keyword>